<organism evidence="3">
    <name type="scientific">bioreactor metagenome</name>
    <dbReference type="NCBI Taxonomy" id="1076179"/>
    <lineage>
        <taxon>unclassified sequences</taxon>
        <taxon>metagenomes</taxon>
        <taxon>ecological metagenomes</taxon>
    </lineage>
</organism>
<dbReference type="PANTHER" id="PTHR11645:SF0">
    <property type="entry name" value="PYRROLINE-5-CARBOXYLATE REDUCTASE 3"/>
    <property type="match status" value="1"/>
</dbReference>
<proteinExistence type="predicted"/>
<dbReference type="Pfam" id="PF14748">
    <property type="entry name" value="P5CR_dimer"/>
    <property type="match status" value="1"/>
</dbReference>
<evidence type="ECO:0000259" key="2">
    <source>
        <dbReference type="Pfam" id="PF14748"/>
    </source>
</evidence>
<dbReference type="InterPro" id="IPR008927">
    <property type="entry name" value="6-PGluconate_DH-like_C_sf"/>
</dbReference>
<dbReference type="InterPro" id="IPR029036">
    <property type="entry name" value="P5CR_dimer"/>
</dbReference>
<dbReference type="SUPFAM" id="SSF48179">
    <property type="entry name" value="6-phosphogluconate dehydrogenase C-terminal domain-like"/>
    <property type="match status" value="1"/>
</dbReference>
<reference evidence="3" key="1">
    <citation type="submission" date="2019-08" db="EMBL/GenBank/DDBJ databases">
        <authorList>
            <person name="Kucharzyk K."/>
            <person name="Murdoch R.W."/>
            <person name="Higgins S."/>
            <person name="Loffler F."/>
        </authorList>
    </citation>
    <scope>NUCLEOTIDE SEQUENCE</scope>
</reference>
<gene>
    <name evidence="3" type="primary">proC_47</name>
    <name evidence="3" type="ORF">SDC9_167900</name>
</gene>
<comment type="caution">
    <text evidence="3">The sequence shown here is derived from an EMBL/GenBank/DDBJ whole genome shotgun (WGS) entry which is preliminary data.</text>
</comment>
<protein>
    <submittedName>
        <fullName evidence="3">Pyrroline-5-carboxylate reductase</fullName>
        <ecNumber evidence="3">1.5.1.2</ecNumber>
    </submittedName>
</protein>
<dbReference type="AlphaFoldDB" id="A0A645G127"/>
<name>A0A645G127_9ZZZZ</name>
<dbReference type="InterPro" id="IPR036291">
    <property type="entry name" value="NAD(P)-bd_dom_sf"/>
</dbReference>
<evidence type="ECO:0000256" key="1">
    <source>
        <dbReference type="ARBA" id="ARBA00023002"/>
    </source>
</evidence>
<dbReference type="SUPFAM" id="SSF51735">
    <property type="entry name" value="NAD(P)-binding Rossmann-fold domains"/>
    <property type="match status" value="1"/>
</dbReference>
<dbReference type="GO" id="GO:0004735">
    <property type="term" value="F:pyrroline-5-carboxylate reductase activity"/>
    <property type="evidence" value="ECO:0007669"/>
    <property type="project" value="UniProtKB-EC"/>
</dbReference>
<dbReference type="Gene3D" id="1.10.3730.10">
    <property type="entry name" value="ProC C-terminal domain-like"/>
    <property type="match status" value="1"/>
</dbReference>
<dbReference type="PANTHER" id="PTHR11645">
    <property type="entry name" value="PYRROLINE-5-CARBOXYLATE REDUCTASE"/>
    <property type="match status" value="1"/>
</dbReference>
<keyword evidence="1 3" id="KW-0560">Oxidoreductase</keyword>
<evidence type="ECO:0000313" key="3">
    <source>
        <dbReference type="EMBL" id="MPN20521.1"/>
    </source>
</evidence>
<dbReference type="GO" id="GO:0055129">
    <property type="term" value="P:L-proline biosynthetic process"/>
    <property type="evidence" value="ECO:0007669"/>
    <property type="project" value="TreeGrafter"/>
</dbReference>
<sequence length="199" mass="21997">MDLAEELREIQPDFSNKVLISISSGIPMKLYGDIFPDLAIARALPNPPSRIGHGVVAVAFNKNVSDEQKAMLMQLFDSMGKAYMLDEEKINVATATTGPAPVYAFFQAMVESALLLGIDYKSASHMAFGTVEGCLKVWERQIDDIAGLLRETSTPGGISVRQLYALEKRAFKAIVKENYEEGWSRTKAYSDAIRESLKK</sequence>
<dbReference type="EC" id="1.5.1.2" evidence="3"/>
<feature type="domain" description="Pyrroline-5-carboxylate reductase dimerisation" evidence="2">
    <location>
        <begin position="87"/>
        <end position="187"/>
    </location>
</feature>
<dbReference type="Gene3D" id="3.40.50.720">
    <property type="entry name" value="NAD(P)-binding Rossmann-like Domain"/>
    <property type="match status" value="1"/>
</dbReference>
<accession>A0A645G127</accession>
<dbReference type="EMBL" id="VSSQ01068310">
    <property type="protein sequence ID" value="MPN20521.1"/>
    <property type="molecule type" value="Genomic_DNA"/>
</dbReference>